<name>A0A1S1MXG4_9MYCO</name>
<dbReference type="InterPro" id="IPR019587">
    <property type="entry name" value="Polyketide_cyclase/dehydratase"/>
</dbReference>
<evidence type="ECO:0000313" key="2">
    <source>
        <dbReference type="Proteomes" id="UP000179734"/>
    </source>
</evidence>
<protein>
    <recommendedName>
        <fullName evidence="3">Polyketide cyclase</fullName>
    </recommendedName>
</protein>
<accession>A0A1S1MXG4</accession>
<gene>
    <name evidence="1" type="ORF">BKN37_24830</name>
</gene>
<proteinExistence type="predicted"/>
<dbReference type="AlphaFoldDB" id="A0A1S1MXG4"/>
<sequence length="154" mass="17315">MDVNYSLPVTAPPERIFELLADYEYARPTLLPAPYYTDYHVLHGGHGPGTVASWILHFTKTRSREFEVAVIDARPLTVVERDNNSTLTTSYTVAPLQHGEPQRSLVTAQTSWHGADGFMKYVERLLAPAMMRKIHAAFLANLKNHCETTDSNKS</sequence>
<dbReference type="SUPFAM" id="SSF55961">
    <property type="entry name" value="Bet v1-like"/>
    <property type="match status" value="1"/>
</dbReference>
<dbReference type="CDD" id="cd07812">
    <property type="entry name" value="SRPBCC"/>
    <property type="match status" value="1"/>
</dbReference>
<reference evidence="1 2" key="1">
    <citation type="submission" date="2016-10" db="EMBL/GenBank/DDBJ databases">
        <title>Genome sequence of Mycobacterium talmonii.</title>
        <authorList>
            <person name="Greninger A.L."/>
            <person name="Elliott B."/>
            <person name="Vasireddy S."/>
            <person name="Vasireddy R."/>
        </authorList>
    </citation>
    <scope>NUCLEOTIDE SEQUENCE [LARGE SCALE GENOMIC DNA]</scope>
    <source>
        <strain evidence="2">NE-TNMC-100812</strain>
    </source>
</reference>
<dbReference type="EMBL" id="MLQM01000227">
    <property type="protein sequence ID" value="OHU92459.1"/>
    <property type="molecule type" value="Genomic_DNA"/>
</dbReference>
<evidence type="ECO:0000313" key="1">
    <source>
        <dbReference type="EMBL" id="OHU92459.1"/>
    </source>
</evidence>
<keyword evidence="2" id="KW-1185">Reference proteome</keyword>
<dbReference type="Pfam" id="PF10604">
    <property type="entry name" value="Polyketide_cyc2"/>
    <property type="match status" value="1"/>
</dbReference>
<dbReference type="Gene3D" id="3.30.530.20">
    <property type="match status" value="1"/>
</dbReference>
<comment type="caution">
    <text evidence="1">The sequence shown here is derived from an EMBL/GenBank/DDBJ whole genome shotgun (WGS) entry which is preliminary data.</text>
</comment>
<dbReference type="Proteomes" id="UP000179734">
    <property type="component" value="Unassembled WGS sequence"/>
</dbReference>
<dbReference type="InterPro" id="IPR023393">
    <property type="entry name" value="START-like_dom_sf"/>
</dbReference>
<evidence type="ECO:0008006" key="3">
    <source>
        <dbReference type="Google" id="ProtNLM"/>
    </source>
</evidence>
<organism evidence="1 2">
    <name type="scientific">Mycobacterium talmoniae</name>
    <dbReference type="NCBI Taxonomy" id="1858794"/>
    <lineage>
        <taxon>Bacteria</taxon>
        <taxon>Bacillati</taxon>
        <taxon>Actinomycetota</taxon>
        <taxon>Actinomycetes</taxon>
        <taxon>Mycobacteriales</taxon>
        <taxon>Mycobacteriaceae</taxon>
        <taxon>Mycobacterium</taxon>
    </lineage>
</organism>